<dbReference type="HOGENOM" id="CLU_1072096_0_0_4"/>
<evidence type="ECO:0008006" key="3">
    <source>
        <dbReference type="Google" id="ProtNLM"/>
    </source>
</evidence>
<organism evidence="2">
    <name type="scientific">Burkholderia orbicola (strain AU 1054)</name>
    <dbReference type="NCBI Taxonomy" id="331271"/>
    <lineage>
        <taxon>Bacteria</taxon>
        <taxon>Pseudomonadati</taxon>
        <taxon>Pseudomonadota</taxon>
        <taxon>Betaproteobacteria</taxon>
        <taxon>Burkholderiales</taxon>
        <taxon>Burkholderiaceae</taxon>
        <taxon>Burkholderia</taxon>
        <taxon>Burkholderia cepacia complex</taxon>
        <taxon>Burkholderia orbicola</taxon>
    </lineage>
</organism>
<dbReference type="AlphaFoldDB" id="A0A0H2XQ87"/>
<name>A0A0H2XQ87_BURO1</name>
<reference evidence="2" key="1">
    <citation type="submission" date="2006-05" db="EMBL/GenBank/DDBJ databases">
        <title>Complete sequence of chromosome 1 of Burkholderia cenocepacia AU 1054.</title>
        <authorList>
            <consortium name="US DOE Joint Genome Institute"/>
            <person name="Copeland A."/>
            <person name="Lucas S."/>
            <person name="Lapidus A."/>
            <person name="Barry K."/>
            <person name="Detter J.C."/>
            <person name="Glavina del Rio T."/>
            <person name="Hammon N."/>
            <person name="Israni S."/>
            <person name="Dalin E."/>
            <person name="Tice H."/>
            <person name="Pitluck S."/>
            <person name="Chain P."/>
            <person name="Malfatti S."/>
            <person name="Shin M."/>
            <person name="Vergez L."/>
            <person name="Schmutz J."/>
            <person name="Larimer F."/>
            <person name="Land M."/>
            <person name="Hauser L."/>
            <person name="Kyrpides N."/>
            <person name="Lykidis A."/>
            <person name="LiPuma J.J."/>
            <person name="Konstantinidis K."/>
            <person name="Tiedje J.M."/>
            <person name="Richardson P."/>
        </authorList>
    </citation>
    <scope>NUCLEOTIDE SEQUENCE [LARGE SCALE GENOMIC DNA]</scope>
    <source>
        <strain evidence="2">AU 1054</strain>
    </source>
</reference>
<feature type="signal peptide" evidence="1">
    <location>
        <begin position="1"/>
        <end position="26"/>
    </location>
</feature>
<dbReference type="Gene3D" id="2.40.230.20">
    <property type="entry name" value="Nucleoside-specific channel-forming protein, Tsx-like"/>
    <property type="match status" value="1"/>
</dbReference>
<proteinExistence type="predicted"/>
<accession>A0A0H2XQ87</accession>
<protein>
    <recommendedName>
        <fullName evidence="3">Nucleoside-specific outer membrane channel protein Tsx</fullName>
    </recommendedName>
</protein>
<evidence type="ECO:0000256" key="1">
    <source>
        <dbReference type="SAM" id="SignalP"/>
    </source>
</evidence>
<dbReference type="EMBL" id="CP000378">
    <property type="protein sequence ID" value="ABF76135.1"/>
    <property type="molecule type" value="Genomic_DNA"/>
</dbReference>
<keyword evidence="1" id="KW-0732">Signal</keyword>
<gene>
    <name evidence="2" type="ordered locus">Bcen_1228</name>
</gene>
<feature type="chain" id="PRO_5002602134" description="Nucleoside-specific outer membrane channel protein Tsx" evidence="1">
    <location>
        <begin position="27"/>
        <end position="260"/>
    </location>
</feature>
<sequence length="260" mass="29768" precursor="true">MDKNFGSWMRVLITMLVGFLSTSAMAQNFAVNNFNFLYTNRSSPDPIYGYGTGNGNLQTYQFEHFSGNQFGDIYFDAELYHGNNVGAPFSNANFQNLLVFNPRLSFGKTLGKDLSVGPISDVSLIARWERGSYPDTDHFESQNYGLSLNFKVPGFAWFESGMLYRNTNFDKHTWLWRSVLLSNPIEVGGQKFHFNLLSLINGSNHNGTEVFERAELLWEIFGKPQYQLGARFEFMHYNNNPVGGGTYNKYMPEIMFKYTL</sequence>
<dbReference type="SUPFAM" id="SSF111364">
    <property type="entry name" value="Tsx-like channel"/>
    <property type="match status" value="1"/>
</dbReference>
<evidence type="ECO:0000313" key="2">
    <source>
        <dbReference type="EMBL" id="ABF76135.1"/>
    </source>
</evidence>
<dbReference type="InterPro" id="IPR036777">
    <property type="entry name" value="Channel_Tsx-like_sf"/>
</dbReference>
<dbReference type="GO" id="GO:0009279">
    <property type="term" value="C:cell outer membrane"/>
    <property type="evidence" value="ECO:0007669"/>
    <property type="project" value="InterPro"/>
</dbReference>